<name>A0ABT4TT72_9ACTN</name>
<keyword evidence="2" id="KW-1185">Reference proteome</keyword>
<sequence length="123" mass="13638">MPADTPIIPQPDSTPEALREAVSVLAPQRLGEFQRDLSRAEADQRASPGMQPMRVFAAKWSQFAALHRFPERSERLRRLEASLAREADPAKSREAIRAISDLLAEVDAEINARGARSAQPNTH</sequence>
<evidence type="ECO:0000313" key="2">
    <source>
        <dbReference type="Proteomes" id="UP001165685"/>
    </source>
</evidence>
<organism evidence="1 2">
    <name type="scientific">Nocardiopsis suaedae</name>
    <dbReference type="NCBI Taxonomy" id="3018444"/>
    <lineage>
        <taxon>Bacteria</taxon>
        <taxon>Bacillati</taxon>
        <taxon>Actinomycetota</taxon>
        <taxon>Actinomycetes</taxon>
        <taxon>Streptosporangiales</taxon>
        <taxon>Nocardiopsidaceae</taxon>
        <taxon>Nocardiopsis</taxon>
    </lineage>
</organism>
<gene>
    <name evidence="1" type="ORF">O4U47_25540</name>
</gene>
<reference evidence="1" key="1">
    <citation type="submission" date="2023-01" db="EMBL/GenBank/DDBJ databases">
        <title>Draft genome sequence of Nocardiopsis sp. LSu2-4 isolated from halophytes.</title>
        <authorList>
            <person name="Duangmal K."/>
            <person name="Chantavorakit T."/>
        </authorList>
    </citation>
    <scope>NUCLEOTIDE SEQUENCE</scope>
    <source>
        <strain evidence="1">LSu2-4</strain>
    </source>
</reference>
<protein>
    <recommendedName>
        <fullName evidence="3">DUF3135 domain-containing protein</fullName>
    </recommendedName>
</protein>
<dbReference type="RefSeq" id="WP_270680519.1">
    <property type="nucleotide sequence ID" value="NZ_JAQFWP010000066.1"/>
</dbReference>
<dbReference type="EMBL" id="JAQFWP010000066">
    <property type="protein sequence ID" value="MDA2807900.1"/>
    <property type="molecule type" value="Genomic_DNA"/>
</dbReference>
<accession>A0ABT4TT72</accession>
<dbReference type="Proteomes" id="UP001165685">
    <property type="component" value="Unassembled WGS sequence"/>
</dbReference>
<comment type="caution">
    <text evidence="1">The sequence shown here is derived from an EMBL/GenBank/DDBJ whole genome shotgun (WGS) entry which is preliminary data.</text>
</comment>
<proteinExistence type="predicted"/>
<evidence type="ECO:0000313" key="1">
    <source>
        <dbReference type="EMBL" id="MDA2807900.1"/>
    </source>
</evidence>
<evidence type="ECO:0008006" key="3">
    <source>
        <dbReference type="Google" id="ProtNLM"/>
    </source>
</evidence>